<reference evidence="1" key="5">
    <citation type="journal article" date="2021" name="G3 (Bethesda)">
        <title>Aegilops tauschii genome assembly Aet v5.0 features greater sequence contiguity and improved annotation.</title>
        <authorList>
            <person name="Wang L."/>
            <person name="Zhu T."/>
            <person name="Rodriguez J.C."/>
            <person name="Deal K.R."/>
            <person name="Dubcovsky J."/>
            <person name="McGuire P.E."/>
            <person name="Lux T."/>
            <person name="Spannagl M."/>
            <person name="Mayer K.F.X."/>
            <person name="Baldrich P."/>
            <person name="Meyers B.C."/>
            <person name="Huo N."/>
            <person name="Gu Y.Q."/>
            <person name="Zhou H."/>
            <person name="Devos K.M."/>
            <person name="Bennetzen J.L."/>
            <person name="Unver T."/>
            <person name="Budak H."/>
            <person name="Gulick P.J."/>
            <person name="Galiba G."/>
            <person name="Kalapos B."/>
            <person name="Nelson D.R."/>
            <person name="Li P."/>
            <person name="You F.M."/>
            <person name="Luo M.C."/>
            <person name="Dvorak J."/>
        </authorList>
    </citation>
    <scope>NUCLEOTIDE SEQUENCE [LARGE SCALE GENOMIC DNA]</scope>
    <source>
        <strain evidence="1">cv. AL8/78</strain>
    </source>
</reference>
<reference evidence="2" key="1">
    <citation type="journal article" date="2014" name="Science">
        <title>Ancient hybridizations among the ancestral genomes of bread wheat.</title>
        <authorList>
            <consortium name="International Wheat Genome Sequencing Consortium,"/>
            <person name="Marcussen T."/>
            <person name="Sandve S.R."/>
            <person name="Heier L."/>
            <person name="Spannagl M."/>
            <person name="Pfeifer M."/>
            <person name="Jakobsen K.S."/>
            <person name="Wulff B.B."/>
            <person name="Steuernagel B."/>
            <person name="Mayer K.F."/>
            <person name="Olsen O.A."/>
        </authorList>
    </citation>
    <scope>NUCLEOTIDE SEQUENCE [LARGE SCALE GENOMIC DNA]</scope>
    <source>
        <strain evidence="2">cv. AL8/78</strain>
    </source>
</reference>
<evidence type="ECO:0000313" key="1">
    <source>
        <dbReference type="EnsemblPlants" id="AET1Gv20435200.1"/>
    </source>
</evidence>
<keyword evidence="2" id="KW-1185">Reference proteome</keyword>
<protein>
    <recommendedName>
        <fullName evidence="3">Reverse transcriptase domain-containing protein</fullName>
    </recommendedName>
</protein>
<organism evidence="1 2">
    <name type="scientific">Aegilops tauschii subsp. strangulata</name>
    <name type="common">Goatgrass</name>
    <dbReference type="NCBI Taxonomy" id="200361"/>
    <lineage>
        <taxon>Eukaryota</taxon>
        <taxon>Viridiplantae</taxon>
        <taxon>Streptophyta</taxon>
        <taxon>Embryophyta</taxon>
        <taxon>Tracheophyta</taxon>
        <taxon>Spermatophyta</taxon>
        <taxon>Magnoliopsida</taxon>
        <taxon>Liliopsida</taxon>
        <taxon>Poales</taxon>
        <taxon>Poaceae</taxon>
        <taxon>BOP clade</taxon>
        <taxon>Pooideae</taxon>
        <taxon>Triticodae</taxon>
        <taxon>Triticeae</taxon>
        <taxon>Triticinae</taxon>
        <taxon>Aegilops</taxon>
    </lineage>
</organism>
<dbReference type="PANTHER" id="PTHR33116">
    <property type="entry name" value="REVERSE TRANSCRIPTASE ZINC-BINDING DOMAIN-CONTAINING PROTEIN-RELATED-RELATED"/>
    <property type="match status" value="1"/>
</dbReference>
<dbReference type="AlphaFoldDB" id="A0A452YJR5"/>
<dbReference type="EnsemblPlants" id="AET1Gv20435200.1">
    <property type="protein sequence ID" value="AET1Gv20435200.1"/>
    <property type="gene ID" value="AET1Gv20435200"/>
</dbReference>
<dbReference type="STRING" id="200361.A0A452YJR5"/>
<reference evidence="2" key="2">
    <citation type="journal article" date="2017" name="Nat. Plants">
        <title>The Aegilops tauschii genome reveals multiple impacts of transposons.</title>
        <authorList>
            <person name="Zhao G."/>
            <person name="Zou C."/>
            <person name="Li K."/>
            <person name="Wang K."/>
            <person name="Li T."/>
            <person name="Gao L."/>
            <person name="Zhang X."/>
            <person name="Wang H."/>
            <person name="Yang Z."/>
            <person name="Liu X."/>
            <person name="Jiang W."/>
            <person name="Mao L."/>
            <person name="Kong X."/>
            <person name="Jiao Y."/>
            <person name="Jia J."/>
        </authorList>
    </citation>
    <scope>NUCLEOTIDE SEQUENCE [LARGE SCALE GENOMIC DNA]</scope>
    <source>
        <strain evidence="2">cv. AL8/78</strain>
    </source>
</reference>
<proteinExistence type="predicted"/>
<reference evidence="1" key="3">
    <citation type="journal article" date="2017" name="Nature">
        <title>Genome sequence of the progenitor of the wheat D genome Aegilops tauschii.</title>
        <authorList>
            <person name="Luo M.C."/>
            <person name="Gu Y.Q."/>
            <person name="Puiu D."/>
            <person name="Wang H."/>
            <person name="Twardziok S.O."/>
            <person name="Deal K.R."/>
            <person name="Huo N."/>
            <person name="Zhu T."/>
            <person name="Wang L."/>
            <person name="Wang Y."/>
            <person name="McGuire P.E."/>
            <person name="Liu S."/>
            <person name="Long H."/>
            <person name="Ramasamy R.K."/>
            <person name="Rodriguez J.C."/>
            <person name="Van S.L."/>
            <person name="Yuan L."/>
            <person name="Wang Z."/>
            <person name="Xia Z."/>
            <person name="Xiao L."/>
            <person name="Anderson O.D."/>
            <person name="Ouyang S."/>
            <person name="Liang Y."/>
            <person name="Zimin A.V."/>
            <person name="Pertea G."/>
            <person name="Qi P."/>
            <person name="Bennetzen J.L."/>
            <person name="Dai X."/>
            <person name="Dawson M.W."/>
            <person name="Muller H.G."/>
            <person name="Kugler K."/>
            <person name="Rivarola-Duarte L."/>
            <person name="Spannagl M."/>
            <person name="Mayer K.F.X."/>
            <person name="Lu F.H."/>
            <person name="Bevan M.W."/>
            <person name="Leroy P."/>
            <person name="Li P."/>
            <person name="You F.M."/>
            <person name="Sun Q."/>
            <person name="Liu Z."/>
            <person name="Lyons E."/>
            <person name="Wicker T."/>
            <person name="Salzberg S.L."/>
            <person name="Devos K.M."/>
            <person name="Dvorak J."/>
        </authorList>
    </citation>
    <scope>NUCLEOTIDE SEQUENCE [LARGE SCALE GENOMIC DNA]</scope>
    <source>
        <strain evidence="1">cv. AL8/78</strain>
    </source>
</reference>
<evidence type="ECO:0008006" key="3">
    <source>
        <dbReference type="Google" id="ProtNLM"/>
    </source>
</evidence>
<evidence type="ECO:0000313" key="2">
    <source>
        <dbReference type="Proteomes" id="UP000015105"/>
    </source>
</evidence>
<reference evidence="1" key="4">
    <citation type="submission" date="2019-03" db="UniProtKB">
        <authorList>
            <consortium name="EnsemblPlants"/>
        </authorList>
    </citation>
    <scope>IDENTIFICATION</scope>
</reference>
<dbReference type="PANTHER" id="PTHR33116:SF86">
    <property type="entry name" value="REVERSE TRANSCRIPTASE DOMAIN-CONTAINING PROTEIN"/>
    <property type="match status" value="1"/>
</dbReference>
<accession>A0A452YJR5</accession>
<dbReference type="Proteomes" id="UP000015105">
    <property type="component" value="Chromosome 1D"/>
</dbReference>
<dbReference type="Gramene" id="AET1Gv20435200.1">
    <property type="protein sequence ID" value="AET1Gv20435200.1"/>
    <property type="gene ID" value="AET1Gv20435200"/>
</dbReference>
<name>A0A452YJR5_AEGTS</name>
<sequence length="201" mass="22272">MVSNQLTGVSPGPNCPPIHSLMFADDLLVCGQATTQEATTMSQLIQAFCNRSGQIPNWNKSGIIFNKGVDSNIKQAIKSIFPVPDIDNNTIHLGHPLILLAKDRSTAYNFVIDKFKAKLPGYKANKLSHAARLTLINSVFASIPVYYMSNILFPKKFLSKLTSIIRNFWWTGVREECNSKSLCLRAWKDICSPKNEGGLGI</sequence>